<dbReference type="AlphaFoldDB" id="A0A502G8B1"/>
<dbReference type="Gene3D" id="1.25.40.10">
    <property type="entry name" value="Tetratricopeptide repeat domain"/>
    <property type="match status" value="1"/>
</dbReference>
<dbReference type="InterPro" id="IPR011990">
    <property type="entry name" value="TPR-like_helical_dom_sf"/>
</dbReference>
<reference evidence="4 5" key="1">
    <citation type="journal article" date="2019" name="Environ. Microbiol.">
        <title>Species interactions and distinct microbial communities in high Arctic permafrost affected cryosols are associated with the CH4 and CO2 gas fluxes.</title>
        <authorList>
            <person name="Altshuler I."/>
            <person name="Hamel J."/>
            <person name="Turney S."/>
            <person name="Magnuson E."/>
            <person name="Levesque R."/>
            <person name="Greer C."/>
            <person name="Whyte L.G."/>
        </authorList>
    </citation>
    <scope>NUCLEOTIDE SEQUENCE [LARGE SCALE GENOMIC DNA]</scope>
    <source>
        <strain evidence="4 5">S9.3B</strain>
    </source>
</reference>
<dbReference type="SUPFAM" id="SSF53756">
    <property type="entry name" value="UDP-Glycosyltransferase/glycogen phosphorylase"/>
    <property type="match status" value="1"/>
</dbReference>
<feature type="repeat" description="TPR" evidence="2">
    <location>
        <begin position="106"/>
        <end position="139"/>
    </location>
</feature>
<evidence type="ECO:0000313" key="5">
    <source>
        <dbReference type="Proteomes" id="UP000317078"/>
    </source>
</evidence>
<evidence type="ECO:0000256" key="1">
    <source>
        <dbReference type="ARBA" id="ARBA00022679"/>
    </source>
</evidence>
<dbReference type="GO" id="GO:0016757">
    <property type="term" value="F:glycosyltransferase activity"/>
    <property type="evidence" value="ECO:0007669"/>
    <property type="project" value="InterPro"/>
</dbReference>
<dbReference type="Proteomes" id="UP000317078">
    <property type="component" value="Unassembled WGS sequence"/>
</dbReference>
<dbReference type="SMART" id="SM00028">
    <property type="entry name" value="TPR"/>
    <property type="match status" value="3"/>
</dbReference>
<dbReference type="InterPro" id="IPR001296">
    <property type="entry name" value="Glyco_trans_1"/>
</dbReference>
<keyword evidence="2" id="KW-0802">TPR repeat</keyword>
<dbReference type="EMBL" id="RCZP01000006">
    <property type="protein sequence ID" value="TPG58139.1"/>
    <property type="molecule type" value="Genomic_DNA"/>
</dbReference>
<dbReference type="InterPro" id="IPR019734">
    <property type="entry name" value="TPR_rpt"/>
</dbReference>
<dbReference type="Gene3D" id="3.40.50.2000">
    <property type="entry name" value="Glycogen Phosphorylase B"/>
    <property type="match status" value="1"/>
</dbReference>
<dbReference type="Pfam" id="PF00534">
    <property type="entry name" value="Glycos_transf_1"/>
    <property type="match status" value="1"/>
</dbReference>
<evidence type="ECO:0000313" key="4">
    <source>
        <dbReference type="EMBL" id="TPG58139.1"/>
    </source>
</evidence>
<proteinExistence type="predicted"/>
<organism evidence="4 5">
    <name type="scientific">Muricoccus nepalensis</name>
    <dbReference type="NCBI Taxonomy" id="1854500"/>
    <lineage>
        <taxon>Bacteria</taxon>
        <taxon>Pseudomonadati</taxon>
        <taxon>Pseudomonadota</taxon>
        <taxon>Alphaproteobacteria</taxon>
        <taxon>Acetobacterales</taxon>
        <taxon>Roseomonadaceae</taxon>
        <taxon>Muricoccus</taxon>
    </lineage>
</organism>
<keyword evidence="5" id="KW-1185">Reference proteome</keyword>
<name>A0A502G8B1_9PROT</name>
<dbReference type="PANTHER" id="PTHR46401:SF2">
    <property type="entry name" value="GLYCOSYLTRANSFERASE WBBK-RELATED"/>
    <property type="match status" value="1"/>
</dbReference>
<sequence length="756" mass="78835">MRGPWPRAARRGMVRPLAGMGRRAAVADRLGKGAADEADALRARADAARDGRRWAEAAEGYAAFLRLRPDDRGILVQQGHCVKEAGDPAAALALYRRAEAMEPRDADIHLQIGHALKVLGRRGAAAEAYGRALVLDPGGTQGGADAWAEWLAARDALPAPRATGMLLDLSDLVAWWMGRRAPSGIQRVQAEIAAVSEAGFCAMHPEEGFWRALPAPLFHRLHHLSRSGADAEAPEWREAVGVLEAWRRRGGLLRPVAGATIVTLGSAWWLPRYAPALRAARAAGARHVPVLHDCGPLVLPDVTPRETRAEFARWFSALPALADGVVAVSQATAAEYRRLMARHLPGWPVPPVIVVTPDGRTEEDAGEAPPAPAAAPRGIARLLGLARRGRPAPPPPAVPGLPAGPYVLMVSSFEPRKGHLLALEAWRLLLARRGAAGTPRLVLAGRRAPGDGPVLEALAADPALAAHVTVLHDADDAALGRLYRGCLFTLYPSRHEGWGLPVSESLLRGRVALVSEIPALMESGRAGAVFVTPGSAGDLATAAEGLVADPARLAALEARIPPGGGLRPWAEVAEALRAAVRRLEAREEAGEARQPPALPPCRPVPLGHGGLAEPGPGLAFAAALPVGGGWHATEDWGVWTMPGRAALRLAAPSGGPARVALALRPAPGATGALRVTLAREGVVPVALECPAGAEEVSLEIEAGGPVLELAVEAPGTALPDGGPKVGAGLAAVAVMRAGAPEDRIAYLEARMLVPVA</sequence>
<comment type="caution">
    <text evidence="4">The sequence shown here is derived from an EMBL/GenBank/DDBJ whole genome shotgun (WGS) entry which is preliminary data.</text>
</comment>
<gene>
    <name evidence="4" type="ORF">EAH89_09270</name>
</gene>
<evidence type="ECO:0000256" key="2">
    <source>
        <dbReference type="PROSITE-ProRule" id="PRU00339"/>
    </source>
</evidence>
<dbReference type="PANTHER" id="PTHR46401">
    <property type="entry name" value="GLYCOSYLTRANSFERASE WBBK-RELATED"/>
    <property type="match status" value="1"/>
</dbReference>
<evidence type="ECO:0000259" key="3">
    <source>
        <dbReference type="Pfam" id="PF00534"/>
    </source>
</evidence>
<dbReference type="SUPFAM" id="SSF48452">
    <property type="entry name" value="TPR-like"/>
    <property type="match status" value="1"/>
</dbReference>
<protein>
    <submittedName>
        <fullName evidence="4">Glycosyltransferase</fullName>
    </submittedName>
</protein>
<dbReference type="PROSITE" id="PS50005">
    <property type="entry name" value="TPR"/>
    <property type="match status" value="1"/>
</dbReference>
<keyword evidence="1 4" id="KW-0808">Transferase</keyword>
<accession>A0A502G8B1</accession>
<feature type="domain" description="Glycosyl transferase family 1" evidence="3">
    <location>
        <begin position="405"/>
        <end position="554"/>
    </location>
</feature>